<dbReference type="GO" id="GO:0016491">
    <property type="term" value="F:oxidoreductase activity"/>
    <property type="evidence" value="ECO:0007669"/>
    <property type="project" value="InterPro"/>
</dbReference>
<name>A0A3P7LF98_STRVU</name>
<dbReference type="Proteomes" id="UP000270094">
    <property type="component" value="Unassembled WGS sequence"/>
</dbReference>
<dbReference type="InterPro" id="IPR020471">
    <property type="entry name" value="AKR"/>
</dbReference>
<feature type="non-terminal residue" evidence="2">
    <location>
        <position position="209"/>
    </location>
</feature>
<dbReference type="PANTHER" id="PTHR11732">
    <property type="entry name" value="ALDO/KETO REDUCTASE"/>
    <property type="match status" value="1"/>
</dbReference>
<reference evidence="2 3" key="1">
    <citation type="submission" date="2018-11" db="EMBL/GenBank/DDBJ databases">
        <authorList>
            <consortium name="Pathogen Informatics"/>
        </authorList>
    </citation>
    <scope>NUCLEOTIDE SEQUENCE [LARGE SCALE GENOMIC DNA]</scope>
</reference>
<dbReference type="AlphaFoldDB" id="A0A3P7LF98"/>
<dbReference type="Gene3D" id="3.20.20.100">
    <property type="entry name" value="NADP-dependent oxidoreductase domain"/>
    <property type="match status" value="1"/>
</dbReference>
<protein>
    <recommendedName>
        <fullName evidence="1">NADP-dependent oxidoreductase domain-containing protein</fullName>
    </recommendedName>
</protein>
<dbReference type="InterPro" id="IPR036812">
    <property type="entry name" value="NAD(P)_OxRdtase_dom_sf"/>
</dbReference>
<dbReference type="Pfam" id="PF00248">
    <property type="entry name" value="Aldo_ket_red"/>
    <property type="match status" value="1"/>
</dbReference>
<organism evidence="2 3">
    <name type="scientific">Strongylus vulgaris</name>
    <name type="common">Blood worm</name>
    <dbReference type="NCBI Taxonomy" id="40348"/>
    <lineage>
        <taxon>Eukaryota</taxon>
        <taxon>Metazoa</taxon>
        <taxon>Ecdysozoa</taxon>
        <taxon>Nematoda</taxon>
        <taxon>Chromadorea</taxon>
        <taxon>Rhabditida</taxon>
        <taxon>Rhabditina</taxon>
        <taxon>Rhabditomorpha</taxon>
        <taxon>Strongyloidea</taxon>
        <taxon>Strongylidae</taxon>
        <taxon>Strongylus</taxon>
    </lineage>
</organism>
<feature type="domain" description="NADP-dependent oxidoreductase" evidence="1">
    <location>
        <begin position="27"/>
        <end position="205"/>
    </location>
</feature>
<evidence type="ECO:0000259" key="1">
    <source>
        <dbReference type="Pfam" id="PF00248"/>
    </source>
</evidence>
<dbReference type="PRINTS" id="PR00069">
    <property type="entry name" value="ALDKETRDTASE"/>
</dbReference>
<dbReference type="OrthoDB" id="5853456at2759"/>
<proteinExistence type="predicted"/>
<keyword evidence="3" id="KW-1185">Reference proteome</keyword>
<gene>
    <name evidence="2" type="ORF">SVUK_LOCUS13030</name>
</gene>
<dbReference type="SUPFAM" id="SSF51430">
    <property type="entry name" value="NAD(P)-linked oxidoreductase"/>
    <property type="match status" value="1"/>
</dbReference>
<dbReference type="InterPro" id="IPR023210">
    <property type="entry name" value="NADP_OxRdtase_dom"/>
</dbReference>
<dbReference type="EMBL" id="UYYB01100766">
    <property type="protein sequence ID" value="VDM78032.1"/>
    <property type="molecule type" value="Genomic_DNA"/>
</dbReference>
<sequence length="209" mass="23687">MSSSSREGRRHACFSTSQLNVIELSSFYSIQDTAFLYNNEALIGKVLKDYIASGKAKREDIFITTKLPFTAHDPKDVEDCVNLQLKALQVDYIDLYLMHCPMPLKVTFSMSLKNRGWLVLDQKNRLSLKGKADDSFAPALENGMQIPAIGLSNFNTTQLQNVYDHARIKPANLQVECHVYWPQTELYELCKKLNISFTAYAPLGSRGRN</sequence>
<evidence type="ECO:0000313" key="3">
    <source>
        <dbReference type="Proteomes" id="UP000270094"/>
    </source>
</evidence>
<accession>A0A3P7LF98</accession>
<evidence type="ECO:0000313" key="2">
    <source>
        <dbReference type="EMBL" id="VDM78032.1"/>
    </source>
</evidence>